<reference evidence="1 2" key="1">
    <citation type="submission" date="2015-11" db="EMBL/GenBank/DDBJ databases">
        <title>Lactobacillus brevis bacteriophage SA-C12: a mosaic Myoviridae member.</title>
        <authorList>
            <person name="Mahony J."/>
        </authorList>
    </citation>
    <scope>NUCLEOTIDE SEQUENCE [LARGE SCALE GENOMIC DNA]</scope>
</reference>
<name>A0A1I9KKC1_9CAUD</name>
<keyword evidence="2" id="KW-1185">Reference proteome</keyword>
<gene>
    <name evidence="1" type="ORF">SAC12_018</name>
</gene>
<organism evidence="1 2">
    <name type="scientific">Lactobacillus phage SA-C12</name>
    <dbReference type="NCBI Taxonomy" id="1755697"/>
    <lineage>
        <taxon>Viruses</taxon>
        <taxon>Duplodnaviria</taxon>
        <taxon>Heunggongvirae</taxon>
        <taxon>Uroviricota</taxon>
        <taxon>Caudoviricetes</taxon>
        <taxon>Tybeckvirinae</taxon>
        <taxon>Lenusvirus</taxon>
        <taxon>Lenusvirus SAC12</taxon>
    </lineage>
</organism>
<protein>
    <submittedName>
        <fullName evidence="1">Putative structural protein</fullName>
    </submittedName>
</protein>
<dbReference type="InterPro" id="IPR008524">
    <property type="entry name" value="DUF806"/>
</dbReference>
<sequence>MISNDVKEIIRNSGVDGIDPKYVFSYGLPHSIQSQKLNKIVILVNDIARIPSGFGSDDIISDDGTVQVQFFYPVKADGDLTALYERPIRNLLRKNGWFQTIGGGIDRDPSTSQLYSTYHFKKTIY</sequence>
<accession>A0A1I9KKC1</accession>
<dbReference type="EMBL" id="KU052488">
    <property type="protein sequence ID" value="ALY06840.1"/>
    <property type="molecule type" value="Genomic_DNA"/>
</dbReference>
<evidence type="ECO:0000313" key="2">
    <source>
        <dbReference type="Proteomes" id="UP000223158"/>
    </source>
</evidence>
<proteinExistence type="predicted"/>
<dbReference type="Proteomes" id="UP000223158">
    <property type="component" value="Segment"/>
</dbReference>
<dbReference type="Pfam" id="PF05657">
    <property type="entry name" value="DUF806"/>
    <property type="match status" value="1"/>
</dbReference>
<evidence type="ECO:0000313" key="1">
    <source>
        <dbReference type="EMBL" id="ALY06840.1"/>
    </source>
</evidence>